<feature type="non-terminal residue" evidence="2">
    <location>
        <position position="1"/>
    </location>
</feature>
<keyword evidence="3" id="KW-1185">Reference proteome</keyword>
<accession>A0A4Q9PE11</accession>
<proteinExistence type="predicted"/>
<dbReference type="Proteomes" id="UP000292082">
    <property type="component" value="Unassembled WGS sequence"/>
</dbReference>
<evidence type="ECO:0000313" key="3">
    <source>
        <dbReference type="Proteomes" id="UP000292082"/>
    </source>
</evidence>
<reference evidence="2 3" key="1">
    <citation type="submission" date="2019-01" db="EMBL/GenBank/DDBJ databases">
        <title>Draft genome sequences of three monokaryotic isolates of the white-rot basidiomycete fungus Dichomitus squalens.</title>
        <authorList>
            <consortium name="DOE Joint Genome Institute"/>
            <person name="Lopez S.C."/>
            <person name="Andreopoulos B."/>
            <person name="Pangilinan J."/>
            <person name="Lipzen A."/>
            <person name="Riley R."/>
            <person name="Ahrendt S."/>
            <person name="Ng V."/>
            <person name="Barry K."/>
            <person name="Daum C."/>
            <person name="Grigoriev I.V."/>
            <person name="Hilden K.S."/>
            <person name="Makela M.R."/>
            <person name="de Vries R.P."/>
        </authorList>
    </citation>
    <scope>NUCLEOTIDE SEQUENCE [LARGE SCALE GENOMIC DNA]</scope>
    <source>
        <strain evidence="2 3">CBS 464.89</strain>
    </source>
</reference>
<gene>
    <name evidence="2" type="ORF">BD310DRAFT_830789</name>
</gene>
<dbReference type="Pfam" id="PF18759">
    <property type="entry name" value="Plavaka"/>
    <property type="match status" value="1"/>
</dbReference>
<evidence type="ECO:0000256" key="1">
    <source>
        <dbReference type="SAM" id="MobiDB-lite"/>
    </source>
</evidence>
<evidence type="ECO:0000313" key="2">
    <source>
        <dbReference type="EMBL" id="TBU53120.1"/>
    </source>
</evidence>
<protein>
    <submittedName>
        <fullName evidence="2">Uncharacterized protein</fullName>
    </submittedName>
</protein>
<dbReference type="InterPro" id="IPR041078">
    <property type="entry name" value="Plavaka"/>
</dbReference>
<feature type="region of interest" description="Disordered" evidence="1">
    <location>
        <begin position="149"/>
        <end position="182"/>
    </location>
</feature>
<name>A0A4Q9PE11_9APHY</name>
<organism evidence="2 3">
    <name type="scientific">Dichomitus squalens</name>
    <dbReference type="NCBI Taxonomy" id="114155"/>
    <lineage>
        <taxon>Eukaryota</taxon>
        <taxon>Fungi</taxon>
        <taxon>Dikarya</taxon>
        <taxon>Basidiomycota</taxon>
        <taxon>Agaricomycotina</taxon>
        <taxon>Agaricomycetes</taxon>
        <taxon>Polyporales</taxon>
        <taxon>Polyporaceae</taxon>
        <taxon>Dichomitus</taxon>
    </lineage>
</organism>
<dbReference type="STRING" id="114155.A0A4Q9PE11"/>
<feature type="compositionally biased region" description="Low complexity" evidence="1">
    <location>
        <begin position="166"/>
        <end position="181"/>
    </location>
</feature>
<sequence length="275" mass="30705">LADTSVDYGPFANVSQFRLLDHFYGRSDTHSLDSLDDLISVIQSPGFSPTDLDNFSAKKAEHALDVWMSTSGLFSADDGWHQSSVEIPLPRTYAKYKSEAAAPKFTVPGVVHRRLLPLIKLAVQDPESHLKHIYHWLAHRRYWIPPLSRPEPESESEPEPEPEPSPSSSRSTSSQPNNPSPIRVYTDCYNSDAMLDAEAAIHKKPRAAGDPADLEYAILPLLLWSDATQLSSFGSASLWPIYLYFGSLSKYCRGRPTEFLAHHLAYIPGVSNLRD</sequence>
<dbReference type="AlphaFoldDB" id="A0A4Q9PE11"/>
<dbReference type="EMBL" id="ML145224">
    <property type="protein sequence ID" value="TBU53120.1"/>
    <property type="molecule type" value="Genomic_DNA"/>
</dbReference>
<feature type="compositionally biased region" description="Acidic residues" evidence="1">
    <location>
        <begin position="153"/>
        <end position="162"/>
    </location>
</feature>